<dbReference type="PATRIC" id="fig|1354791.3.peg.2813"/>
<accession>W8L792</accession>
<protein>
    <submittedName>
        <fullName evidence="1">Uncharacterized protein</fullName>
    </submittedName>
</protein>
<gene>
    <name evidence="1" type="ORF">M911_11700</name>
</gene>
<evidence type="ECO:0000313" key="1">
    <source>
        <dbReference type="EMBL" id="AHK79715.1"/>
    </source>
</evidence>
<sequence length="1276" mass="146002">MQFITNGPDIPDALLQAHEDGRVVFFCGAGISYPAGLPGFKGLVEQIYRLNGTALSDIEREAFERGQFDATLDLLERRLPGQRLAVRRTLAQALKPKLRRKGATDTQAALLRLARSREGALRLVTTNFDRIFHVAAKRTGQTFQAYAAPMLPIPKNSRWDGLVYLHGLLPERADDTALNRLVVTSGDFGLAYLTERWAARFVSELFRNYVVCFVGYSINDPVLRYMMDALAADRMLGEVTPQAWALGDCEPGQENRKTIEWEAKGVTPILYNIRAGSYDHSLLHQTLHAWADTYRDGVQGKEAIVVKHALAQPQDSTRQDDFVGRMLWALSDKSGLPAKRFADFNPAPSLDWLLEPFAHERFKHGDLSRFGVPPLDEVDPKLHFSLVRRPAPYDRAPPMLLASGGITGSQWDDVMYHLARWLVRQLDDPRLVIWIAERGGQLHDRWQWLIEHELDRFATLERDGKTSELNEIRLHAPKAIPGPLMRTLWCLLLSGRVKSPWHDPDLYRWQGRLKREGLTTTLRLELRELLAPKVALKKPFRWGDDDSNNADEPTRIKQLVDWELVLTADHVHSTLRDIADEPWRSALPELLEDFQQLLRDALDLLCELGEADERSDRSHWDLPSITPHWQNRGFRDWVSLIELLRDAWLGVRTNDSTRATRIAQAWFELPYPTFKRLALFSASHDDCIPPKQWVDWLLADDAWWLWSTDTGREVSRLFVLQGRYLTGGAQERLEAAVLAGPPREMYRDDLEADQWRDLVARSVWLHLAKLNTSGLVLGAPAAARLAEISIAYPQWELAANERDEFSHWMSGTGDPDYEDSRDVDIAPRKRQELVQWLAKPVPERRPFYDDTWRDVCRTRFFHSFFALCDLARDGVWPGDRWREALQAWAEEGMVLRAWRYAAPLAHTMPDAVLLEIDHAVTWWMQAASKSISRHEDILLNLCRRVLALPLEAGSGSRIIRNGVETYDPVGSAINHPIGLVTQALINLWFKQNPNDNDLLPADIRPIFTALCDVQVDRFRHGRVLLGSRLIAFFRVDRPWTEQHLLPLFGWANPVEAKSVWEGFLWSPRLYQPLLTAFKAEFLDSANHYADLGEHRQQFATFLTYAALGPTEGYTVDEFRSAIVALPQEGLEEAAQALSQALEGAGDQREDYWQNRVQPFWQQIWPKSRDLATPRIAESLTRLVIAARGEFPAALAAVRDWLQPIEHPHYVVHLLYESGLCSRYPMDALNLLDAVIADQQWLPRELGQCLDEIAQVAPPLAQDARYQRLHEYVRRRG</sequence>
<dbReference type="SUPFAM" id="SSF52467">
    <property type="entry name" value="DHS-like NAD/FAD-binding domain"/>
    <property type="match status" value="1"/>
</dbReference>
<dbReference type="RefSeq" id="WP_025282197.1">
    <property type="nucleotide sequence ID" value="NZ_CP007268.1"/>
</dbReference>
<keyword evidence="2" id="KW-1185">Reference proteome</keyword>
<proteinExistence type="predicted"/>
<dbReference type="KEGG" id="hhc:M911_11700"/>
<dbReference type="Proteomes" id="UP000019442">
    <property type="component" value="Chromosome"/>
</dbReference>
<dbReference type="Gene3D" id="3.40.50.1220">
    <property type="entry name" value="TPP-binding domain"/>
    <property type="match status" value="1"/>
</dbReference>
<evidence type="ECO:0000313" key="2">
    <source>
        <dbReference type="Proteomes" id="UP000019442"/>
    </source>
</evidence>
<dbReference type="OrthoDB" id="2077946at2"/>
<dbReference type="HOGENOM" id="CLU_267953_0_0_6"/>
<reference evidence="2" key="2">
    <citation type="submission" date="2014-02" db="EMBL/GenBank/DDBJ databases">
        <title>Draft Genome Sequence of extremely halophilic bacteria Halorhodospira halochloris.</title>
        <authorList>
            <person name="Singh K.S."/>
        </authorList>
    </citation>
    <scope>NUCLEOTIDE SEQUENCE [LARGE SCALE GENOMIC DNA]</scope>
    <source>
        <strain evidence="2">A</strain>
    </source>
</reference>
<dbReference type="NCBIfam" id="NF041818">
    <property type="entry name" value="Dsr1"/>
    <property type="match status" value="1"/>
</dbReference>
<name>W8L792_9GAMM</name>
<dbReference type="Pfam" id="PF13289">
    <property type="entry name" value="SIR2_2"/>
    <property type="match status" value="1"/>
</dbReference>
<dbReference type="EMBL" id="CP007268">
    <property type="protein sequence ID" value="AHK79715.1"/>
    <property type="molecule type" value="Genomic_DNA"/>
</dbReference>
<dbReference type="AlphaFoldDB" id="W8L792"/>
<reference evidence="1 2" key="1">
    <citation type="journal article" date="2014" name="J Genomics">
        <title>Draft Genome Sequence of the Extremely Halophilic Phototrophic Purple Sulfur Bacterium Halorhodospira halochloris.</title>
        <authorList>
            <person name="Singh K.S."/>
            <person name="Kirksey J."/>
            <person name="Hoff W.D."/>
            <person name="Deole R."/>
        </authorList>
    </citation>
    <scope>NUCLEOTIDE SEQUENCE [LARGE SCALE GENOMIC DNA]</scope>
    <source>
        <strain evidence="1 2">A</strain>
    </source>
</reference>
<organism evidence="1 2">
    <name type="scientific">Ectothiorhodospira haloalkaliphila</name>
    <dbReference type="NCBI Taxonomy" id="421628"/>
    <lineage>
        <taxon>Bacteria</taxon>
        <taxon>Pseudomonadati</taxon>
        <taxon>Pseudomonadota</taxon>
        <taxon>Gammaproteobacteria</taxon>
        <taxon>Chromatiales</taxon>
        <taxon>Ectothiorhodospiraceae</taxon>
        <taxon>Ectothiorhodospira</taxon>
    </lineage>
</organism>
<dbReference type="InterPro" id="IPR029035">
    <property type="entry name" value="DHS-like_NAD/FAD-binding_dom"/>
</dbReference>